<dbReference type="PANTHER" id="PTHR30221">
    <property type="entry name" value="SMALL-CONDUCTANCE MECHANOSENSITIVE CHANNEL"/>
    <property type="match status" value="1"/>
</dbReference>
<protein>
    <recommendedName>
        <fullName evidence="12">Small-conductance mechanosensitive channel</fullName>
    </recommendedName>
</protein>
<dbReference type="PANTHER" id="PTHR30221:SF1">
    <property type="entry name" value="SMALL-CONDUCTANCE MECHANOSENSITIVE CHANNEL"/>
    <property type="match status" value="1"/>
</dbReference>
<dbReference type="InterPro" id="IPR006685">
    <property type="entry name" value="MscS_channel_2nd"/>
</dbReference>
<dbReference type="Pfam" id="PF21082">
    <property type="entry name" value="MS_channel_3rd"/>
    <property type="match status" value="1"/>
</dbReference>
<evidence type="ECO:0000256" key="6">
    <source>
        <dbReference type="ARBA" id="ARBA00023136"/>
    </source>
</evidence>
<proteinExistence type="inferred from homology"/>
<dbReference type="InterPro" id="IPR011014">
    <property type="entry name" value="MscS_channel_TM-2"/>
</dbReference>
<dbReference type="SUPFAM" id="SSF82861">
    <property type="entry name" value="Mechanosensitive channel protein MscS (YggB), transmembrane region"/>
    <property type="match status" value="1"/>
</dbReference>
<keyword evidence="4 7" id="KW-0812">Transmembrane</keyword>
<dbReference type="SUPFAM" id="SSF82689">
    <property type="entry name" value="Mechanosensitive channel protein MscS (YggB), C-terminal domain"/>
    <property type="match status" value="1"/>
</dbReference>
<name>A0A381SDF5_9ZZZZ</name>
<evidence type="ECO:0000256" key="5">
    <source>
        <dbReference type="ARBA" id="ARBA00022989"/>
    </source>
</evidence>
<dbReference type="InterPro" id="IPR049278">
    <property type="entry name" value="MS_channel_C"/>
</dbReference>
<dbReference type="Gene3D" id="3.30.70.100">
    <property type="match status" value="1"/>
</dbReference>
<reference evidence="11" key="1">
    <citation type="submission" date="2018-05" db="EMBL/GenBank/DDBJ databases">
        <authorList>
            <person name="Lanie J.A."/>
            <person name="Ng W.-L."/>
            <person name="Kazmierczak K.M."/>
            <person name="Andrzejewski T.M."/>
            <person name="Davidsen T.M."/>
            <person name="Wayne K.J."/>
            <person name="Tettelin H."/>
            <person name="Glass J.I."/>
            <person name="Rusch D."/>
            <person name="Podicherti R."/>
            <person name="Tsui H.-C.T."/>
            <person name="Winkler M.E."/>
        </authorList>
    </citation>
    <scope>NUCLEOTIDE SEQUENCE</scope>
</reference>
<evidence type="ECO:0008006" key="12">
    <source>
        <dbReference type="Google" id="ProtNLM"/>
    </source>
</evidence>
<feature type="transmembrane region" description="Helical" evidence="7">
    <location>
        <begin position="87"/>
        <end position="117"/>
    </location>
</feature>
<dbReference type="InterPro" id="IPR049142">
    <property type="entry name" value="MS_channel_1st"/>
</dbReference>
<evidence type="ECO:0000256" key="4">
    <source>
        <dbReference type="ARBA" id="ARBA00022692"/>
    </source>
</evidence>
<comment type="similarity">
    <text evidence="2">Belongs to the MscS (TC 1.A.23) family.</text>
</comment>
<dbReference type="Pfam" id="PF05552">
    <property type="entry name" value="MS_channel_1st_1"/>
    <property type="match status" value="1"/>
</dbReference>
<feature type="transmembrane region" description="Helical" evidence="7">
    <location>
        <begin position="20"/>
        <end position="41"/>
    </location>
</feature>
<dbReference type="Gene3D" id="2.30.30.60">
    <property type="match status" value="1"/>
</dbReference>
<gene>
    <name evidence="11" type="ORF">METZ01_LOCUS54959</name>
</gene>
<dbReference type="SUPFAM" id="SSF50182">
    <property type="entry name" value="Sm-like ribonucleoproteins"/>
    <property type="match status" value="1"/>
</dbReference>
<feature type="domain" description="Mechanosensitive ion channel transmembrane helices 2/3" evidence="10">
    <location>
        <begin position="63"/>
        <end position="102"/>
    </location>
</feature>
<dbReference type="Gene3D" id="1.10.287.1260">
    <property type="match status" value="1"/>
</dbReference>
<dbReference type="InterPro" id="IPR023408">
    <property type="entry name" value="MscS_beta-dom_sf"/>
</dbReference>
<evidence type="ECO:0000259" key="10">
    <source>
        <dbReference type="Pfam" id="PF21088"/>
    </source>
</evidence>
<evidence type="ECO:0000313" key="11">
    <source>
        <dbReference type="EMBL" id="SVA02105.1"/>
    </source>
</evidence>
<keyword evidence="5 7" id="KW-1133">Transmembrane helix</keyword>
<evidence type="ECO:0000256" key="2">
    <source>
        <dbReference type="ARBA" id="ARBA00008017"/>
    </source>
</evidence>
<keyword evidence="6 7" id="KW-0472">Membrane</keyword>
<dbReference type="AlphaFoldDB" id="A0A381SDF5"/>
<dbReference type="InterPro" id="IPR010920">
    <property type="entry name" value="LSM_dom_sf"/>
</dbReference>
<evidence type="ECO:0000256" key="7">
    <source>
        <dbReference type="SAM" id="Phobius"/>
    </source>
</evidence>
<evidence type="ECO:0000259" key="9">
    <source>
        <dbReference type="Pfam" id="PF21082"/>
    </source>
</evidence>
<dbReference type="InterPro" id="IPR008910">
    <property type="entry name" value="MSC_TM_helix"/>
</dbReference>
<dbReference type="GO" id="GO:0008381">
    <property type="term" value="F:mechanosensitive monoatomic ion channel activity"/>
    <property type="evidence" value="ECO:0007669"/>
    <property type="project" value="InterPro"/>
</dbReference>
<feature type="transmembrane region" description="Helical" evidence="7">
    <location>
        <begin position="62"/>
        <end position="81"/>
    </location>
</feature>
<dbReference type="Pfam" id="PF21088">
    <property type="entry name" value="MS_channel_1st"/>
    <property type="match status" value="1"/>
</dbReference>
<dbReference type="InterPro" id="IPR011066">
    <property type="entry name" value="MscS_channel_C_sf"/>
</dbReference>
<sequence>MNQDQIQALLNQLASYALDAVGALVILLVGWWIAGRTQYLVRRALDRVPRIDDTLKPFLSSSVRYFVIVITFVAVLAEFGVQTTSIIAVLGAAGLAIGLALQGTLQNIAAGIMLLVLRPFRVGEYIDAGGVSGTVDAINLFTTDMTTYDGVYRSVPNAELWNRNILNYSRNPTRRLDIPVGIAYEDDVERALDLLLSHLSQDTRVLPDPEPQVLVTGLGDSSVDLTLRCWTSRTDFWPLRFELNKKVKLWLDAAGISIPFPQRDVHLYRTSASDLKDSD</sequence>
<feature type="domain" description="Mechanosensitive ion channel MscS" evidence="8">
    <location>
        <begin position="104"/>
        <end position="170"/>
    </location>
</feature>
<dbReference type="InterPro" id="IPR045275">
    <property type="entry name" value="MscS_archaea/bacteria_type"/>
</dbReference>
<dbReference type="Pfam" id="PF00924">
    <property type="entry name" value="MS_channel_2nd"/>
    <property type="match status" value="1"/>
</dbReference>
<accession>A0A381SDF5</accession>
<feature type="domain" description="Mechanosensitive ion channel MscS C-terminal" evidence="9">
    <location>
        <begin position="177"/>
        <end position="258"/>
    </location>
</feature>
<dbReference type="EMBL" id="UINC01002970">
    <property type="protein sequence ID" value="SVA02105.1"/>
    <property type="molecule type" value="Genomic_DNA"/>
</dbReference>
<organism evidence="11">
    <name type="scientific">marine metagenome</name>
    <dbReference type="NCBI Taxonomy" id="408172"/>
    <lineage>
        <taxon>unclassified sequences</taxon>
        <taxon>metagenomes</taxon>
        <taxon>ecological metagenomes</taxon>
    </lineage>
</organism>
<evidence type="ECO:0000256" key="3">
    <source>
        <dbReference type="ARBA" id="ARBA00022475"/>
    </source>
</evidence>
<comment type="subcellular location">
    <subcellularLocation>
        <location evidence="1">Cell membrane</location>
        <topology evidence="1">Multi-pass membrane protein</topology>
    </subcellularLocation>
</comment>
<evidence type="ECO:0000259" key="8">
    <source>
        <dbReference type="Pfam" id="PF00924"/>
    </source>
</evidence>
<evidence type="ECO:0000256" key="1">
    <source>
        <dbReference type="ARBA" id="ARBA00004651"/>
    </source>
</evidence>
<keyword evidence="3" id="KW-1003">Cell membrane</keyword>
<dbReference type="GO" id="GO:0005886">
    <property type="term" value="C:plasma membrane"/>
    <property type="evidence" value="ECO:0007669"/>
    <property type="project" value="UniProtKB-SubCell"/>
</dbReference>